<dbReference type="PANTHER" id="PTHR24223">
    <property type="entry name" value="ATP-BINDING CASSETTE SUB-FAMILY C"/>
    <property type="match status" value="1"/>
</dbReference>
<feature type="non-terminal residue" evidence="15">
    <location>
        <position position="1395"/>
    </location>
</feature>
<evidence type="ECO:0000256" key="9">
    <source>
        <dbReference type="ARBA" id="ARBA00023136"/>
    </source>
</evidence>
<feature type="compositionally biased region" description="Basic and acidic residues" evidence="11">
    <location>
        <begin position="1376"/>
        <end position="1387"/>
    </location>
</feature>
<feature type="compositionally biased region" description="Basic and acidic residues" evidence="11">
    <location>
        <begin position="1327"/>
        <end position="1337"/>
    </location>
</feature>
<feature type="domain" description="ABC transmembrane type-1" evidence="14">
    <location>
        <begin position="740"/>
        <end position="1037"/>
    </location>
</feature>
<evidence type="ECO:0000256" key="5">
    <source>
        <dbReference type="ARBA" id="ARBA00022737"/>
    </source>
</evidence>
<dbReference type="FunFam" id="3.40.50.300:FF:000997">
    <property type="entry name" value="Multidrug resistance-associated protein 1"/>
    <property type="match status" value="1"/>
</dbReference>
<dbReference type="InterPro" id="IPR017871">
    <property type="entry name" value="ABC_transporter-like_CS"/>
</dbReference>
<dbReference type="CDD" id="cd18599">
    <property type="entry name" value="ABC_6TM_MRP5_8_9_D2"/>
    <property type="match status" value="1"/>
</dbReference>
<dbReference type="InterPro" id="IPR050173">
    <property type="entry name" value="ABC_transporter_C-like"/>
</dbReference>
<dbReference type="Gene3D" id="3.40.50.300">
    <property type="entry name" value="P-loop containing nucleotide triphosphate hydrolases"/>
    <property type="match status" value="3"/>
</dbReference>
<evidence type="ECO:0000256" key="3">
    <source>
        <dbReference type="ARBA" id="ARBA00022448"/>
    </source>
</evidence>
<dbReference type="Proteomes" id="UP001177023">
    <property type="component" value="Unassembled WGS sequence"/>
</dbReference>
<feature type="compositionally biased region" description="Acidic residues" evidence="11">
    <location>
        <begin position="1366"/>
        <end position="1375"/>
    </location>
</feature>
<dbReference type="InterPro" id="IPR036640">
    <property type="entry name" value="ABC1_TM_sf"/>
</dbReference>
<dbReference type="CDD" id="cd03250">
    <property type="entry name" value="ABCC_MRP_domain1"/>
    <property type="match status" value="1"/>
</dbReference>
<dbReference type="SUPFAM" id="SSF90123">
    <property type="entry name" value="ABC transporter transmembrane region"/>
    <property type="match status" value="2"/>
</dbReference>
<reference evidence="15" key="1">
    <citation type="submission" date="2023-06" db="EMBL/GenBank/DDBJ databases">
        <authorList>
            <person name="Delattre M."/>
        </authorList>
    </citation>
    <scope>NUCLEOTIDE SEQUENCE</scope>
    <source>
        <strain evidence="15">AF72</strain>
    </source>
</reference>
<comment type="subcellular location">
    <subcellularLocation>
        <location evidence="1">Endomembrane system</location>
        <topology evidence="1">Multi-pass membrane protein</topology>
    </subcellularLocation>
</comment>
<feature type="region of interest" description="Disordered" evidence="11">
    <location>
        <begin position="1"/>
        <end position="46"/>
    </location>
</feature>
<dbReference type="InterPro" id="IPR011527">
    <property type="entry name" value="ABC1_TM_dom"/>
</dbReference>
<feature type="domain" description="ABC transporter" evidence="13">
    <location>
        <begin position="450"/>
        <end position="674"/>
    </location>
</feature>
<evidence type="ECO:0000256" key="1">
    <source>
        <dbReference type="ARBA" id="ARBA00004127"/>
    </source>
</evidence>
<dbReference type="EMBL" id="CATQJA010002665">
    <property type="protein sequence ID" value="CAJ0582938.1"/>
    <property type="molecule type" value="Genomic_DNA"/>
</dbReference>
<name>A0AA36D889_9BILA</name>
<dbReference type="InterPro" id="IPR003439">
    <property type="entry name" value="ABC_transporter-like_ATP-bd"/>
</dbReference>
<proteinExistence type="inferred from homology"/>
<evidence type="ECO:0000259" key="13">
    <source>
        <dbReference type="PROSITE" id="PS50893"/>
    </source>
</evidence>
<keyword evidence="7" id="KW-0067">ATP-binding</keyword>
<keyword evidence="10" id="KW-0325">Glycoprotein</keyword>
<dbReference type="SMART" id="SM00382">
    <property type="entry name" value="AAA"/>
    <property type="match status" value="2"/>
</dbReference>
<sequence length="1395" mass="156294">MRDDAESAHLRARVDDDEDDEVYPASPCKRNPSDPASRYDEGKPPKNITRYAATLKNVVPVRTVERSATGCAKIDQAGLFSFVTYSWVFEYLLQAYRGNLTETSWTCSIFDGANTNLTRLEMMWEEELKARPAEPKLWKVVYAFIATRLWTACAVFAFCLVFGFIGPTCFIRGLISYAEQPLKDGEVSYGYGFALATAVLLVEFARVLAYGATWAISYRTGIRVRSAVLGLLFKKLINSKTHLGGKSAEIINMFANDGQRLFDAITFLPLVLIGPFVLFGGCIYLCVVIGWWSLVGVLVFVIFDVIQYGLGMTMLRCRERAIKKTDNRVALMGEIVKHIRLIKMNAWEKSFIDKIGRNDLLASDAFSAMTVFFVMMFGIRMIPYGGRYMGEALVALRRISQVLQVEHWEKPIQATSNPDVAVSYQNATFKWTEAVNTTVPQRRRRGKKQEEAEPIVETVKETEVFHLQNIDLKIKKRELIGICGVVGSGKSALLNSILGHMEQETGEAQVGGDIAYVPQTPWIQNATFQENVFFGLEENKIRYHRVVDACQLKRDLAQMPEKEKTEIGERGATLSGGQKARISLARALYSNRDVYLLDDVLASVDRKVADRIFKDAICDYLKYKGKTVLMVTFDVNRLSECDRVIYMENGRIVGDDPHHILVKACDSYRGFCEAATLYRKKEDGTLVIHEQPSKAQVDSIKKELEKAKVIEEEEDLGLAKMSIGLYKKYAVAAGSWFIWAFLMLIFVVNVFSTLFATYWLSTWLKSGHGEQLVDVNGTEVLRGHQSMADSSDTQYYSTIYALSLVVLFFSGLIKATLFVKISLNAATQLHNNMFNSLMHACTQFFDSNPTGRILNRFAKDMDEIDVKLPFTIEVFLQNMITCIGYLLVIAWVFPYFLLAAVPLFGVFLIFVLCFKAGIRSLKRSENISRSPLYDHISASLEGIPVIHSYGQTNRFIETLKQRLDANSGAIFMFQTAMRWLAVWLDLLVVAVTFAVAVCIVLLTGKVSPADAGMAIAFAIQMSGIFQFAIRNQTDMEAKMTSVERVVHYADNITSEGLWDTPKGVDVPGGWPRNGQIDFADVKLKYPSNTEMSLNGLTFTIKPKEKIGIIGRTGSGKSSIANVLYRLYKTTWGKIYIDGVDIETIGLHTLRRSMAVIPQDPVLFAGSIRSNLDKSGVFTDDQIWIALEKTYMKAKIQRLENGLEAKVASDGENFSVDASLDKLIHQCLWECLADCTVLLIAHKLENVARCDRVLLMDGGRLIAFDEPSVLIEKTPELKKVVEEDAALPESAIRQALDASTILVLENDGSTSLTSVDPSITPRLGTHQNHGELEDDSNKSVKSLEVVKTPSRESPVIIEKENSSQSDQDLEVLEDDDDKRLWTMKDEAQPVHQTTMS</sequence>
<evidence type="ECO:0000313" key="15">
    <source>
        <dbReference type="EMBL" id="CAJ0582938.1"/>
    </source>
</evidence>
<evidence type="ECO:0000256" key="4">
    <source>
        <dbReference type="ARBA" id="ARBA00022692"/>
    </source>
</evidence>
<keyword evidence="3" id="KW-0813">Transport</keyword>
<feature type="transmembrane region" description="Helical" evidence="12">
    <location>
        <begin position="736"/>
        <end position="760"/>
    </location>
</feature>
<feature type="transmembrane region" description="Helical" evidence="12">
    <location>
        <begin position="149"/>
        <end position="175"/>
    </location>
</feature>
<feature type="transmembrane region" description="Helical" evidence="12">
    <location>
        <begin position="795"/>
        <end position="813"/>
    </location>
</feature>
<evidence type="ECO:0000256" key="10">
    <source>
        <dbReference type="ARBA" id="ARBA00023180"/>
    </source>
</evidence>
<dbReference type="SUPFAM" id="SSF52540">
    <property type="entry name" value="P-loop containing nucleoside triphosphate hydrolases"/>
    <property type="match status" value="2"/>
</dbReference>
<dbReference type="GO" id="GO:0016887">
    <property type="term" value="F:ATP hydrolysis activity"/>
    <property type="evidence" value="ECO:0007669"/>
    <property type="project" value="InterPro"/>
</dbReference>
<evidence type="ECO:0000313" key="16">
    <source>
        <dbReference type="Proteomes" id="UP001177023"/>
    </source>
</evidence>
<feature type="transmembrane region" description="Helical" evidence="12">
    <location>
        <begin position="1009"/>
        <end position="1029"/>
    </location>
</feature>
<evidence type="ECO:0000256" key="8">
    <source>
        <dbReference type="ARBA" id="ARBA00022989"/>
    </source>
</evidence>
<feature type="transmembrane region" description="Helical" evidence="12">
    <location>
        <begin position="980"/>
        <end position="1003"/>
    </location>
</feature>
<evidence type="ECO:0000256" key="6">
    <source>
        <dbReference type="ARBA" id="ARBA00022741"/>
    </source>
</evidence>
<evidence type="ECO:0000256" key="12">
    <source>
        <dbReference type="SAM" id="Phobius"/>
    </source>
</evidence>
<keyword evidence="5" id="KW-0677">Repeat</keyword>
<feature type="transmembrane region" description="Helical" evidence="12">
    <location>
        <begin position="270"/>
        <end position="303"/>
    </location>
</feature>
<dbReference type="FunFam" id="1.20.1560.10:FF:000015">
    <property type="entry name" value="multidrug resistance-associated protein 5 isoform X1"/>
    <property type="match status" value="1"/>
</dbReference>
<feature type="region of interest" description="Disordered" evidence="11">
    <location>
        <begin position="1308"/>
        <end position="1395"/>
    </location>
</feature>
<dbReference type="Pfam" id="PF00005">
    <property type="entry name" value="ABC_tran"/>
    <property type="match status" value="2"/>
</dbReference>
<dbReference type="PROSITE" id="PS50893">
    <property type="entry name" value="ABC_TRANSPORTER_2"/>
    <property type="match status" value="2"/>
</dbReference>
<keyword evidence="9 12" id="KW-0472">Membrane</keyword>
<feature type="compositionally biased region" description="Basic and acidic residues" evidence="11">
    <location>
        <begin position="1"/>
        <end position="14"/>
    </location>
</feature>
<organism evidence="15 16">
    <name type="scientific">Mesorhabditis spiculigera</name>
    <dbReference type="NCBI Taxonomy" id="96644"/>
    <lineage>
        <taxon>Eukaryota</taxon>
        <taxon>Metazoa</taxon>
        <taxon>Ecdysozoa</taxon>
        <taxon>Nematoda</taxon>
        <taxon>Chromadorea</taxon>
        <taxon>Rhabditida</taxon>
        <taxon>Rhabditina</taxon>
        <taxon>Rhabditomorpha</taxon>
        <taxon>Rhabditoidea</taxon>
        <taxon>Rhabditidae</taxon>
        <taxon>Mesorhabditinae</taxon>
        <taxon>Mesorhabditis</taxon>
    </lineage>
</organism>
<dbReference type="PROSITE" id="PS50929">
    <property type="entry name" value="ABC_TM1F"/>
    <property type="match status" value="2"/>
</dbReference>
<keyword evidence="8 12" id="KW-1133">Transmembrane helix</keyword>
<feature type="domain" description="ABC transmembrane type-1" evidence="14">
    <location>
        <begin position="152"/>
        <end position="357"/>
    </location>
</feature>
<gene>
    <name evidence="15" type="ORF">MSPICULIGERA_LOCUS21064</name>
</gene>
<evidence type="ECO:0000256" key="7">
    <source>
        <dbReference type="ARBA" id="ARBA00022840"/>
    </source>
</evidence>
<comment type="caution">
    <text evidence="15">The sequence shown here is derived from an EMBL/GenBank/DDBJ whole genome shotgun (WGS) entry which is preliminary data.</text>
</comment>
<dbReference type="CDD" id="cd18592">
    <property type="entry name" value="ABC_6TM_MRP5_8_9_D1"/>
    <property type="match status" value="1"/>
</dbReference>
<protein>
    <submittedName>
        <fullName evidence="15">Uncharacterized protein</fullName>
    </submittedName>
</protein>
<dbReference type="PANTHER" id="PTHR24223:SF447">
    <property type="entry name" value="MULTIDRUG RESISTANCE-ASSOCIATED PROTEIN 5"/>
    <property type="match status" value="1"/>
</dbReference>
<dbReference type="Pfam" id="PF00664">
    <property type="entry name" value="ABC_membrane"/>
    <property type="match status" value="2"/>
</dbReference>
<dbReference type="InterPro" id="IPR027417">
    <property type="entry name" value="P-loop_NTPase"/>
</dbReference>
<dbReference type="GO" id="GO:0005524">
    <property type="term" value="F:ATP binding"/>
    <property type="evidence" value="ECO:0007669"/>
    <property type="project" value="UniProtKB-KW"/>
</dbReference>
<dbReference type="InterPro" id="IPR003593">
    <property type="entry name" value="AAA+_ATPase"/>
</dbReference>
<feature type="transmembrane region" description="Helical" evidence="12">
    <location>
        <begin position="874"/>
        <end position="893"/>
    </location>
</feature>
<feature type="transmembrane region" description="Helical" evidence="12">
    <location>
        <begin position="187"/>
        <end position="209"/>
    </location>
</feature>
<keyword evidence="4 12" id="KW-0812">Transmembrane</keyword>
<dbReference type="Gene3D" id="1.20.1560.10">
    <property type="entry name" value="ABC transporter type 1, transmembrane domain"/>
    <property type="match status" value="2"/>
</dbReference>
<dbReference type="GO" id="GO:0012505">
    <property type="term" value="C:endomembrane system"/>
    <property type="evidence" value="ECO:0007669"/>
    <property type="project" value="UniProtKB-SubCell"/>
</dbReference>
<dbReference type="FunFam" id="3.40.50.300:FF:004162">
    <property type="entry name" value="ATP binding cassette subfamily C member 5"/>
    <property type="match status" value="1"/>
</dbReference>
<keyword evidence="6" id="KW-0547">Nucleotide-binding</keyword>
<evidence type="ECO:0000256" key="2">
    <source>
        <dbReference type="ARBA" id="ARBA00009726"/>
    </source>
</evidence>
<feature type="domain" description="ABC transporter" evidence="13">
    <location>
        <begin position="1076"/>
        <end position="1282"/>
    </location>
</feature>
<dbReference type="GO" id="GO:0140359">
    <property type="term" value="F:ABC-type transporter activity"/>
    <property type="evidence" value="ECO:0007669"/>
    <property type="project" value="InterPro"/>
</dbReference>
<dbReference type="PROSITE" id="PS00211">
    <property type="entry name" value="ABC_TRANSPORTER_1"/>
    <property type="match status" value="1"/>
</dbReference>
<dbReference type="GO" id="GO:0016020">
    <property type="term" value="C:membrane"/>
    <property type="evidence" value="ECO:0007669"/>
    <property type="project" value="InterPro"/>
</dbReference>
<comment type="similarity">
    <text evidence="2">Belongs to the ABC transporter superfamily. ABCC family. Conjugate transporter (TC 3.A.1.208) subfamily.</text>
</comment>
<evidence type="ECO:0000259" key="14">
    <source>
        <dbReference type="PROSITE" id="PS50929"/>
    </source>
</evidence>
<keyword evidence="16" id="KW-1185">Reference proteome</keyword>
<accession>A0AA36D889</accession>
<evidence type="ECO:0000256" key="11">
    <source>
        <dbReference type="SAM" id="MobiDB-lite"/>
    </source>
</evidence>
<feature type="transmembrane region" description="Helical" evidence="12">
    <location>
        <begin position="899"/>
        <end position="918"/>
    </location>
</feature>